<dbReference type="PANTHER" id="PTHR36582">
    <property type="entry name" value="ANTITOXIN PARD"/>
    <property type="match status" value="1"/>
</dbReference>
<sequence length="85" mass="10027">MNIYLTQHQESIIKRQVQTGKYQSPEEVIEVALQLLDEYEKTDTEWINEIRQKIDDAILESENNASVDGETFVNQIIDRFQNIQK</sequence>
<name>A3IQB7_9CHRO</name>
<dbReference type="EMBL" id="AAXW01000014">
    <property type="protein sequence ID" value="EAZ91457.1"/>
    <property type="molecule type" value="Genomic_DNA"/>
</dbReference>
<dbReference type="PANTHER" id="PTHR36582:SF2">
    <property type="entry name" value="ANTITOXIN PARD"/>
    <property type="match status" value="1"/>
</dbReference>
<dbReference type="InterPro" id="IPR022789">
    <property type="entry name" value="ParD"/>
</dbReference>
<evidence type="ECO:0000313" key="1">
    <source>
        <dbReference type="EMBL" id="EAZ91457.1"/>
    </source>
</evidence>
<reference evidence="1 2" key="1">
    <citation type="submission" date="2007-03" db="EMBL/GenBank/DDBJ databases">
        <authorList>
            <person name="Stal L."/>
            <person name="Ferriera S."/>
            <person name="Johnson J."/>
            <person name="Kravitz S."/>
            <person name="Beeson K."/>
            <person name="Sutton G."/>
            <person name="Rogers Y.-H."/>
            <person name="Friedman R."/>
            <person name="Frazier M."/>
            <person name="Venter J.C."/>
        </authorList>
    </citation>
    <scope>NUCLEOTIDE SEQUENCE [LARGE SCALE GENOMIC DNA]</scope>
    <source>
        <strain evidence="1 2">CCY0110</strain>
    </source>
</reference>
<dbReference type="Gene3D" id="6.10.10.120">
    <property type="entry name" value="Antitoxin ParD1-like"/>
    <property type="match status" value="1"/>
</dbReference>
<dbReference type="Proteomes" id="UP000003781">
    <property type="component" value="Unassembled WGS sequence"/>
</dbReference>
<protein>
    <recommendedName>
        <fullName evidence="3">Transcriptional regulator</fullName>
    </recommendedName>
</protein>
<keyword evidence="2" id="KW-1185">Reference proteome</keyword>
<organism evidence="1 2">
    <name type="scientific">Crocosphaera chwakensis CCY0110</name>
    <dbReference type="NCBI Taxonomy" id="391612"/>
    <lineage>
        <taxon>Bacteria</taxon>
        <taxon>Bacillati</taxon>
        <taxon>Cyanobacteriota</taxon>
        <taxon>Cyanophyceae</taxon>
        <taxon>Oscillatoriophycideae</taxon>
        <taxon>Chroococcales</taxon>
        <taxon>Aphanothecaceae</taxon>
        <taxon>Crocosphaera</taxon>
        <taxon>Crocosphaera chwakensis</taxon>
    </lineage>
</organism>
<proteinExistence type="predicted"/>
<dbReference type="AlphaFoldDB" id="A3IQB7"/>
<dbReference type="eggNOG" id="COG3609">
    <property type="taxonomic scope" value="Bacteria"/>
</dbReference>
<accession>A3IQB7</accession>
<evidence type="ECO:0000313" key="2">
    <source>
        <dbReference type="Proteomes" id="UP000003781"/>
    </source>
</evidence>
<dbReference type="Pfam" id="PF03693">
    <property type="entry name" value="ParD_antitoxin"/>
    <property type="match status" value="1"/>
</dbReference>
<evidence type="ECO:0008006" key="3">
    <source>
        <dbReference type="Google" id="ProtNLM"/>
    </source>
</evidence>
<dbReference type="InterPro" id="IPR038296">
    <property type="entry name" value="ParD_sf"/>
</dbReference>
<dbReference type="RefSeq" id="WP_008275583.1">
    <property type="nucleotide sequence ID" value="NZ_AAXW01000014.1"/>
</dbReference>
<gene>
    <name evidence="1" type="ORF">CY0110_05787</name>
</gene>
<dbReference type="OrthoDB" id="573411at2"/>
<comment type="caution">
    <text evidence="1">The sequence shown here is derived from an EMBL/GenBank/DDBJ whole genome shotgun (WGS) entry which is preliminary data.</text>
</comment>